<sequence>MRGDEAMKNKLTLSYCLDEECGWEETSPRDIGRLECPKCNSTAITEYAKEDNEFELLSSSSDMSHHKKSLDDAGIKYECTKNPLFGAECLIVEINSLEDLFELKYAVEEQLVLLNDETIEIYDSYRE</sequence>
<evidence type="ECO:0000313" key="2">
    <source>
        <dbReference type="Proteomes" id="UP000641206"/>
    </source>
</evidence>
<name>A0ABQ2P3D6_9BACI</name>
<comment type="caution">
    <text evidence="1">The sequence shown here is derived from an EMBL/GenBank/DDBJ whole genome shotgun (WGS) entry which is preliminary data.</text>
</comment>
<proteinExistence type="predicted"/>
<protein>
    <submittedName>
        <fullName evidence="1">Uncharacterized protein</fullName>
    </submittedName>
</protein>
<accession>A0ABQ2P3D6</accession>
<reference evidence="2" key="1">
    <citation type="journal article" date="2019" name="Int. J. Syst. Evol. Microbiol.">
        <title>The Global Catalogue of Microorganisms (GCM) 10K type strain sequencing project: providing services to taxonomists for standard genome sequencing and annotation.</title>
        <authorList>
            <consortium name="The Broad Institute Genomics Platform"/>
            <consortium name="The Broad Institute Genome Sequencing Center for Infectious Disease"/>
            <person name="Wu L."/>
            <person name="Ma J."/>
        </authorList>
    </citation>
    <scope>NUCLEOTIDE SEQUENCE [LARGE SCALE GENOMIC DNA]</scope>
    <source>
        <strain evidence="2">CGMCC 1.7693</strain>
    </source>
</reference>
<dbReference type="Proteomes" id="UP000641206">
    <property type="component" value="Unassembled WGS sequence"/>
</dbReference>
<keyword evidence="2" id="KW-1185">Reference proteome</keyword>
<evidence type="ECO:0000313" key="1">
    <source>
        <dbReference type="EMBL" id="GGP17225.1"/>
    </source>
</evidence>
<dbReference type="EMBL" id="BMLW01000028">
    <property type="protein sequence ID" value="GGP17225.1"/>
    <property type="molecule type" value="Genomic_DNA"/>
</dbReference>
<gene>
    <name evidence="1" type="ORF">GCM10011346_52270</name>
</gene>
<organism evidence="1 2">
    <name type="scientific">Oceanobacillus neutriphilus</name>
    <dbReference type="NCBI Taxonomy" id="531815"/>
    <lineage>
        <taxon>Bacteria</taxon>
        <taxon>Bacillati</taxon>
        <taxon>Bacillota</taxon>
        <taxon>Bacilli</taxon>
        <taxon>Bacillales</taxon>
        <taxon>Bacillaceae</taxon>
        <taxon>Oceanobacillus</taxon>
    </lineage>
</organism>